<reference evidence="2" key="2">
    <citation type="journal article" date="2023" name="Plants (Basel)">
        <title>Annotation of the Turnera subulata (Passifloraceae) Draft Genome Reveals the S-Locus Evolved after the Divergence of Turneroideae from Passifloroideae in a Stepwise Manner.</title>
        <authorList>
            <person name="Henning P.M."/>
            <person name="Roalson E.H."/>
            <person name="Mir W."/>
            <person name="McCubbin A.G."/>
            <person name="Shore J.S."/>
        </authorList>
    </citation>
    <scope>NUCLEOTIDE SEQUENCE</scope>
    <source>
        <strain evidence="2">F60SS</strain>
    </source>
</reference>
<protein>
    <recommendedName>
        <fullName evidence="4">Neoxanthin synthase</fullName>
    </recommendedName>
</protein>
<comment type="caution">
    <text evidence="2">The sequence shown here is derived from an EMBL/GenBank/DDBJ whole genome shotgun (WGS) entry which is preliminary data.</text>
</comment>
<dbReference type="AlphaFoldDB" id="A0A9Q0F842"/>
<keyword evidence="1" id="KW-0472">Membrane</keyword>
<dbReference type="PANTHER" id="PTHR34543:SF1">
    <property type="entry name" value="PROTEIN ABA DEFICIENT 4, CHLOROPLASTIC"/>
    <property type="match status" value="1"/>
</dbReference>
<dbReference type="PANTHER" id="PTHR34543">
    <property type="entry name" value="PROTEIN ABA DEFICIENT 4, CHLOROPLASTIC"/>
    <property type="match status" value="1"/>
</dbReference>
<feature type="transmembrane region" description="Helical" evidence="1">
    <location>
        <begin position="190"/>
        <end position="208"/>
    </location>
</feature>
<dbReference type="Pfam" id="PF14108">
    <property type="entry name" value="ABA4-like"/>
    <property type="match status" value="1"/>
</dbReference>
<accession>A0A9Q0F842</accession>
<keyword evidence="3" id="KW-1185">Reference proteome</keyword>
<evidence type="ECO:0000256" key="1">
    <source>
        <dbReference type="SAM" id="Phobius"/>
    </source>
</evidence>
<keyword evidence="1" id="KW-1133">Transmembrane helix</keyword>
<dbReference type="EMBL" id="JAKUCV010006853">
    <property type="protein sequence ID" value="KAJ4825607.1"/>
    <property type="molecule type" value="Genomic_DNA"/>
</dbReference>
<evidence type="ECO:0000313" key="3">
    <source>
        <dbReference type="Proteomes" id="UP001141552"/>
    </source>
</evidence>
<dbReference type="Proteomes" id="UP001141552">
    <property type="component" value="Unassembled WGS sequence"/>
</dbReference>
<reference evidence="2" key="1">
    <citation type="submission" date="2022-02" db="EMBL/GenBank/DDBJ databases">
        <authorList>
            <person name="Henning P.M."/>
            <person name="McCubbin A.G."/>
            <person name="Shore J.S."/>
        </authorList>
    </citation>
    <scope>NUCLEOTIDE SEQUENCE</scope>
    <source>
        <strain evidence="2">F60SS</strain>
        <tissue evidence="2">Leaves</tissue>
    </source>
</reference>
<evidence type="ECO:0000313" key="2">
    <source>
        <dbReference type="EMBL" id="KAJ4825607.1"/>
    </source>
</evidence>
<evidence type="ECO:0008006" key="4">
    <source>
        <dbReference type="Google" id="ProtNLM"/>
    </source>
</evidence>
<organism evidence="2 3">
    <name type="scientific">Turnera subulata</name>
    <dbReference type="NCBI Taxonomy" id="218843"/>
    <lineage>
        <taxon>Eukaryota</taxon>
        <taxon>Viridiplantae</taxon>
        <taxon>Streptophyta</taxon>
        <taxon>Embryophyta</taxon>
        <taxon>Tracheophyta</taxon>
        <taxon>Spermatophyta</taxon>
        <taxon>Magnoliopsida</taxon>
        <taxon>eudicotyledons</taxon>
        <taxon>Gunneridae</taxon>
        <taxon>Pentapetalae</taxon>
        <taxon>rosids</taxon>
        <taxon>fabids</taxon>
        <taxon>Malpighiales</taxon>
        <taxon>Passifloraceae</taxon>
        <taxon>Turnera</taxon>
    </lineage>
</organism>
<sequence>MQVPNLPPANVSPLASQAKPKDNDKVRFLWLLYHWQSSYPNEEEATTTALGFLSFSPVMALSALFVHSHIPTQVNCSSNTTIRSRLIVPKDPNFPSSFSSRSTEVLGLGRTGTSLLTDRSVLRGSRTIIQPNNARPFNHRSRFQIRASWMTSTQIASSVFGLGTVAVLPFYTLMVVAPKAELTRKSMESTLPYVVLGLLYAFLLYLSWTPETIRLIFGGKYFLPELPAIAKMFSSEMTLASAWIHLLAIDLFAARQVFHDGLANEIETRHSISLCLLFCPIGVFTHVITKALTRGAGSTKHYM</sequence>
<gene>
    <name evidence="2" type="ORF">Tsubulata_022679</name>
</gene>
<name>A0A9Q0F842_9ROSI</name>
<dbReference type="InterPro" id="IPR025461">
    <property type="entry name" value="ABA4-like"/>
</dbReference>
<dbReference type="OrthoDB" id="196782at2759"/>
<feature type="transmembrane region" description="Helical" evidence="1">
    <location>
        <begin position="155"/>
        <end position="178"/>
    </location>
</feature>
<keyword evidence="1" id="KW-0812">Transmembrane</keyword>
<proteinExistence type="predicted"/>